<protein>
    <submittedName>
        <fullName evidence="2">Uncharacterized protein</fullName>
    </submittedName>
</protein>
<keyword evidence="1" id="KW-1133">Transmembrane helix</keyword>
<evidence type="ECO:0000256" key="1">
    <source>
        <dbReference type="SAM" id="Phobius"/>
    </source>
</evidence>
<keyword evidence="1" id="KW-0472">Membrane</keyword>
<comment type="caution">
    <text evidence="2">The sequence shown here is derived from an EMBL/GenBank/DDBJ whole genome shotgun (WGS) entry which is preliminary data.</text>
</comment>
<dbReference type="EMBL" id="JARQZJ010000001">
    <property type="protein sequence ID" value="KAK9869202.1"/>
    <property type="molecule type" value="Genomic_DNA"/>
</dbReference>
<gene>
    <name evidence="2" type="ORF">WA026_002952</name>
</gene>
<organism evidence="2 3">
    <name type="scientific">Henosepilachna vigintioctopunctata</name>
    <dbReference type="NCBI Taxonomy" id="420089"/>
    <lineage>
        <taxon>Eukaryota</taxon>
        <taxon>Metazoa</taxon>
        <taxon>Ecdysozoa</taxon>
        <taxon>Arthropoda</taxon>
        <taxon>Hexapoda</taxon>
        <taxon>Insecta</taxon>
        <taxon>Pterygota</taxon>
        <taxon>Neoptera</taxon>
        <taxon>Endopterygota</taxon>
        <taxon>Coleoptera</taxon>
        <taxon>Polyphaga</taxon>
        <taxon>Cucujiformia</taxon>
        <taxon>Coccinelloidea</taxon>
        <taxon>Coccinellidae</taxon>
        <taxon>Epilachninae</taxon>
        <taxon>Epilachnini</taxon>
        <taxon>Henosepilachna</taxon>
    </lineage>
</organism>
<reference evidence="2 3" key="1">
    <citation type="submission" date="2023-03" db="EMBL/GenBank/DDBJ databases">
        <title>Genome insight into feeding habits of ladybird beetles.</title>
        <authorList>
            <person name="Li H.-S."/>
            <person name="Huang Y.-H."/>
            <person name="Pang H."/>
        </authorList>
    </citation>
    <scope>NUCLEOTIDE SEQUENCE [LARGE SCALE GENOMIC DNA]</scope>
    <source>
        <strain evidence="2">SYSU_2023b</strain>
        <tissue evidence="2">Whole body</tissue>
    </source>
</reference>
<evidence type="ECO:0000313" key="2">
    <source>
        <dbReference type="EMBL" id="KAK9869202.1"/>
    </source>
</evidence>
<proteinExistence type="predicted"/>
<evidence type="ECO:0000313" key="3">
    <source>
        <dbReference type="Proteomes" id="UP001431783"/>
    </source>
</evidence>
<dbReference type="AlphaFoldDB" id="A0AAW1TH00"/>
<keyword evidence="3" id="KW-1185">Reference proteome</keyword>
<dbReference type="Proteomes" id="UP001431783">
    <property type="component" value="Unassembled WGS sequence"/>
</dbReference>
<keyword evidence="1" id="KW-0812">Transmembrane</keyword>
<accession>A0AAW1TH00</accession>
<feature type="transmembrane region" description="Helical" evidence="1">
    <location>
        <begin position="15"/>
        <end position="34"/>
    </location>
</feature>
<name>A0AAW1TH00_9CUCU</name>
<sequence>MYICSQVLSEKRPSFNMKSIILFAFVMTLYLVGVESIKDKDKCKCWPDFVPEIFVGHYHCRGLKHKRLFECNEPQPPLCRCIVNGKDIFLDLGESHCLSVKEKGHRCENDDEFDEFFANNPHLRIHYLIIGTYRSAEIPLLQHRSNITKTMKFFLTVSILLVLFNAFECTSPACGCWEGYEASSEAGKAVCRGKKTGRIFDCNEPDIPLCECSHNGKVHKQELGITDCASVNGKKDCDNAKDFEGYFQRHPEKRILI</sequence>